<sequence length="97" mass="9972">MRCGGTDLGEGERGVSGTAPIWARVNNGADLARKSRASGHLLCWEQCSGGEAALGTRGLVRRARTQSLSRGSQGEIGVGAECANGDWSSHGCGRKGT</sequence>
<gene>
    <name evidence="1" type="ORF">E2562_002571</name>
</gene>
<evidence type="ECO:0000313" key="2">
    <source>
        <dbReference type="Proteomes" id="UP000479710"/>
    </source>
</evidence>
<comment type="caution">
    <text evidence="1">The sequence shown here is derived from an EMBL/GenBank/DDBJ whole genome shotgun (WGS) entry which is preliminary data.</text>
</comment>
<accession>A0A6G1F331</accession>
<protein>
    <submittedName>
        <fullName evidence="1">Uncharacterized protein</fullName>
    </submittedName>
</protein>
<organism evidence="1 2">
    <name type="scientific">Oryza meyeriana var. granulata</name>
    <dbReference type="NCBI Taxonomy" id="110450"/>
    <lineage>
        <taxon>Eukaryota</taxon>
        <taxon>Viridiplantae</taxon>
        <taxon>Streptophyta</taxon>
        <taxon>Embryophyta</taxon>
        <taxon>Tracheophyta</taxon>
        <taxon>Spermatophyta</taxon>
        <taxon>Magnoliopsida</taxon>
        <taxon>Liliopsida</taxon>
        <taxon>Poales</taxon>
        <taxon>Poaceae</taxon>
        <taxon>BOP clade</taxon>
        <taxon>Oryzoideae</taxon>
        <taxon>Oryzeae</taxon>
        <taxon>Oryzinae</taxon>
        <taxon>Oryza</taxon>
        <taxon>Oryza meyeriana</taxon>
    </lineage>
</organism>
<dbReference type="EMBL" id="SPHZ02000001">
    <property type="protein sequence ID" value="KAF0931222.1"/>
    <property type="molecule type" value="Genomic_DNA"/>
</dbReference>
<evidence type="ECO:0000313" key="1">
    <source>
        <dbReference type="EMBL" id="KAF0931222.1"/>
    </source>
</evidence>
<reference evidence="1 2" key="1">
    <citation type="submission" date="2019-11" db="EMBL/GenBank/DDBJ databases">
        <title>Whole genome sequence of Oryza granulata.</title>
        <authorList>
            <person name="Li W."/>
        </authorList>
    </citation>
    <scope>NUCLEOTIDE SEQUENCE [LARGE SCALE GENOMIC DNA]</scope>
    <source>
        <strain evidence="2">cv. Menghai</strain>
        <tissue evidence="1">Leaf</tissue>
    </source>
</reference>
<dbReference type="Proteomes" id="UP000479710">
    <property type="component" value="Unassembled WGS sequence"/>
</dbReference>
<name>A0A6G1F331_9ORYZ</name>
<proteinExistence type="predicted"/>
<dbReference type="AlphaFoldDB" id="A0A6G1F331"/>
<keyword evidence="2" id="KW-1185">Reference proteome</keyword>